<dbReference type="RefSeq" id="WP_301249370.1">
    <property type="nucleotide sequence ID" value="NZ_JAROCD010000017.1"/>
</dbReference>
<name>A0ABT8JIM2_9BACL</name>
<gene>
    <name evidence="1" type="ORF">P5G61_27285</name>
</gene>
<organism evidence="1 2">
    <name type="scientific">Paenibacillus vandeheii</name>
    <dbReference type="NCBI Taxonomy" id="3035917"/>
    <lineage>
        <taxon>Bacteria</taxon>
        <taxon>Bacillati</taxon>
        <taxon>Bacillota</taxon>
        <taxon>Bacilli</taxon>
        <taxon>Bacillales</taxon>
        <taxon>Paenibacillaceae</taxon>
        <taxon>Paenibacillus</taxon>
    </lineage>
</organism>
<reference evidence="1" key="1">
    <citation type="submission" date="2023-03" db="EMBL/GenBank/DDBJ databases">
        <title>MT1 and MT2 Draft Genomes of Novel Species.</title>
        <authorList>
            <person name="Venkateswaran K."/>
        </authorList>
    </citation>
    <scope>NUCLEOTIDE SEQUENCE</scope>
    <source>
        <strain evidence="1">F6_3S_P_1C</strain>
    </source>
</reference>
<dbReference type="Proteomes" id="UP001174205">
    <property type="component" value="Unassembled WGS sequence"/>
</dbReference>
<dbReference type="EMBL" id="JAROCD010000017">
    <property type="protein sequence ID" value="MDN4604960.1"/>
    <property type="molecule type" value="Genomic_DNA"/>
</dbReference>
<evidence type="ECO:0000313" key="1">
    <source>
        <dbReference type="EMBL" id="MDN4604960.1"/>
    </source>
</evidence>
<evidence type="ECO:0000313" key="2">
    <source>
        <dbReference type="Proteomes" id="UP001174205"/>
    </source>
</evidence>
<sequence length="70" mass="7886">MEEKQAVLVVKTGNASYTLPAQQLDIDSISKRLGTAVAPENIKIQIRIASPEANMLKVAEMPRRKMHLRW</sequence>
<keyword evidence="2" id="KW-1185">Reference proteome</keyword>
<comment type="caution">
    <text evidence="1">The sequence shown here is derived from an EMBL/GenBank/DDBJ whole genome shotgun (WGS) entry which is preliminary data.</text>
</comment>
<proteinExistence type="predicted"/>
<protein>
    <submittedName>
        <fullName evidence="1">Uncharacterized protein</fullName>
    </submittedName>
</protein>
<accession>A0ABT8JIM2</accession>